<dbReference type="InterPro" id="IPR036348">
    <property type="entry name" value="WIBG_N_sf"/>
</dbReference>
<dbReference type="InterPro" id="IPR039333">
    <property type="entry name" value="PYM1"/>
</dbReference>
<dbReference type="GO" id="GO:0035145">
    <property type="term" value="C:exon-exon junction complex"/>
    <property type="evidence" value="ECO:0007669"/>
    <property type="project" value="TreeGrafter"/>
</dbReference>
<feature type="compositionally biased region" description="Polar residues" evidence="3">
    <location>
        <begin position="112"/>
        <end position="129"/>
    </location>
</feature>
<name>A0A0T6B3D3_9SCAR</name>
<feature type="compositionally biased region" description="Basic and acidic residues" evidence="3">
    <location>
        <begin position="1"/>
        <end position="10"/>
    </location>
</feature>
<evidence type="ECO:0000313" key="6">
    <source>
        <dbReference type="Proteomes" id="UP000051574"/>
    </source>
</evidence>
<reference evidence="5 6" key="1">
    <citation type="submission" date="2015-09" db="EMBL/GenBank/DDBJ databases">
        <title>Draft genome of the scarab beetle Oryctes borbonicus.</title>
        <authorList>
            <person name="Meyer J.M."/>
            <person name="Markov G.V."/>
            <person name="Baskaran P."/>
            <person name="Herrmann M."/>
            <person name="Sommer R.J."/>
            <person name="Roedelsperger C."/>
        </authorList>
    </citation>
    <scope>NUCLEOTIDE SEQUENCE [LARGE SCALE GENOMIC DNA]</scope>
    <source>
        <strain evidence="5">OB123</strain>
        <tissue evidence="5">Whole animal</tissue>
    </source>
</reference>
<protein>
    <recommendedName>
        <fullName evidence="2">Partner of Y14 and mago</fullName>
    </recommendedName>
</protein>
<dbReference type="PANTHER" id="PTHR22959">
    <property type="entry name" value="PYM PROTEIN"/>
    <property type="match status" value="1"/>
</dbReference>
<proteinExistence type="inferred from homology"/>
<evidence type="ECO:0000256" key="1">
    <source>
        <dbReference type="ARBA" id="ARBA00009394"/>
    </source>
</evidence>
<organism evidence="5 6">
    <name type="scientific">Oryctes borbonicus</name>
    <dbReference type="NCBI Taxonomy" id="1629725"/>
    <lineage>
        <taxon>Eukaryota</taxon>
        <taxon>Metazoa</taxon>
        <taxon>Ecdysozoa</taxon>
        <taxon>Arthropoda</taxon>
        <taxon>Hexapoda</taxon>
        <taxon>Insecta</taxon>
        <taxon>Pterygota</taxon>
        <taxon>Neoptera</taxon>
        <taxon>Endopterygota</taxon>
        <taxon>Coleoptera</taxon>
        <taxon>Polyphaga</taxon>
        <taxon>Scarabaeiformia</taxon>
        <taxon>Scarabaeidae</taxon>
        <taxon>Dynastinae</taxon>
        <taxon>Oryctes</taxon>
    </lineage>
</organism>
<keyword evidence="6" id="KW-1185">Reference proteome</keyword>
<feature type="domain" description="WIBG Mago-binding" evidence="4">
    <location>
        <begin position="11"/>
        <end position="37"/>
    </location>
</feature>
<dbReference type="InterPro" id="IPR015362">
    <property type="entry name" value="WIBG_mago-bd"/>
</dbReference>
<sequence>MISANVRDENGDTYIPASQRPDGTWRKARRIKEGYVPQEEVPLYESKGKQFLNRQLKPAVALPPGTTAHHSIPGLFITEEKDKTNKRKQIKKMETVAKQISDIKISEPPKPTKTNSSNVISTKVPSENEGNIQEAADPAKKLRNLRKRLREIEALEEKVKNGELANPDPDQLKKINRKAALLVQIRELEKKL</sequence>
<dbReference type="SUPFAM" id="SSF101931">
    <property type="entry name" value="Pym (Within the bgcn gene intron protein, WIBG), N-terminal domain"/>
    <property type="match status" value="1"/>
</dbReference>
<feature type="region of interest" description="Disordered" evidence="3">
    <location>
        <begin position="1"/>
        <end position="21"/>
    </location>
</feature>
<dbReference type="Proteomes" id="UP000051574">
    <property type="component" value="Unassembled WGS sequence"/>
</dbReference>
<dbReference type="EMBL" id="LJIG01016005">
    <property type="protein sequence ID" value="KRT81900.1"/>
    <property type="molecule type" value="Genomic_DNA"/>
</dbReference>
<dbReference type="GO" id="GO:1903259">
    <property type="term" value="P:exon-exon junction complex disassembly"/>
    <property type="evidence" value="ECO:0007669"/>
    <property type="project" value="InterPro"/>
</dbReference>
<dbReference type="SMART" id="SM01273">
    <property type="entry name" value="Mago-bind"/>
    <property type="match status" value="1"/>
</dbReference>
<dbReference type="PANTHER" id="PTHR22959:SF0">
    <property type="entry name" value="PARTNER OF Y14 AND MAGO"/>
    <property type="match status" value="1"/>
</dbReference>
<evidence type="ECO:0000313" key="5">
    <source>
        <dbReference type="EMBL" id="KRT81900.1"/>
    </source>
</evidence>
<evidence type="ECO:0000256" key="2">
    <source>
        <dbReference type="ARBA" id="ARBA00018898"/>
    </source>
</evidence>
<gene>
    <name evidence="5" type="ORF">AMK59_5112</name>
</gene>
<comment type="similarity">
    <text evidence="1">Belongs to the pym family.</text>
</comment>
<dbReference type="Pfam" id="PF09282">
    <property type="entry name" value="Mago-bind"/>
    <property type="match status" value="1"/>
</dbReference>
<accession>A0A0T6B3D3</accession>
<dbReference type="OrthoDB" id="21625at2759"/>
<dbReference type="GO" id="GO:0005737">
    <property type="term" value="C:cytoplasm"/>
    <property type="evidence" value="ECO:0007669"/>
    <property type="project" value="TreeGrafter"/>
</dbReference>
<comment type="caution">
    <text evidence="5">The sequence shown here is derived from an EMBL/GenBank/DDBJ whole genome shotgun (WGS) entry which is preliminary data.</text>
</comment>
<feature type="region of interest" description="Disordered" evidence="3">
    <location>
        <begin position="105"/>
        <end position="129"/>
    </location>
</feature>
<dbReference type="AlphaFoldDB" id="A0A0T6B3D3"/>
<dbReference type="GO" id="GO:0003723">
    <property type="term" value="F:RNA binding"/>
    <property type="evidence" value="ECO:0007669"/>
    <property type="project" value="TreeGrafter"/>
</dbReference>
<evidence type="ECO:0000256" key="3">
    <source>
        <dbReference type="SAM" id="MobiDB-lite"/>
    </source>
</evidence>
<evidence type="ECO:0000259" key="4">
    <source>
        <dbReference type="SMART" id="SM01273"/>
    </source>
</evidence>